<dbReference type="PANTHER" id="PTHR21248">
    <property type="entry name" value="CARDIOLIPIN SYNTHASE"/>
    <property type="match status" value="1"/>
</dbReference>
<comment type="subcellular location">
    <subcellularLocation>
        <location evidence="1">Cell membrane</location>
        <topology evidence="1">Multi-pass membrane protein</topology>
    </subcellularLocation>
</comment>
<dbReference type="InterPro" id="IPR027379">
    <property type="entry name" value="CLS_N"/>
</dbReference>
<feature type="domain" description="Cardiolipin synthase N-terminal" evidence="7">
    <location>
        <begin position="19"/>
        <end position="42"/>
    </location>
</feature>
<dbReference type="Gene3D" id="3.30.870.10">
    <property type="entry name" value="Endonuclease Chain A"/>
    <property type="match status" value="1"/>
</dbReference>
<proteinExistence type="predicted"/>
<dbReference type="PANTHER" id="PTHR21248:SF20">
    <property type="entry name" value="CARDIOLIPIN SYNTHASE YWIE-RELATED"/>
    <property type="match status" value="1"/>
</dbReference>
<keyword evidence="3 6" id="KW-0812">Transmembrane</keyword>
<evidence type="ECO:0000256" key="2">
    <source>
        <dbReference type="ARBA" id="ARBA00022475"/>
    </source>
</evidence>
<evidence type="ECO:0000256" key="4">
    <source>
        <dbReference type="ARBA" id="ARBA00022989"/>
    </source>
</evidence>
<evidence type="ECO:0000259" key="7">
    <source>
        <dbReference type="Pfam" id="PF13396"/>
    </source>
</evidence>
<gene>
    <name evidence="8" type="ORF">J2S00_001842</name>
</gene>
<dbReference type="Pfam" id="PF13396">
    <property type="entry name" value="PLDc_N"/>
    <property type="match status" value="1"/>
</dbReference>
<evidence type="ECO:0000313" key="9">
    <source>
        <dbReference type="Proteomes" id="UP001232445"/>
    </source>
</evidence>
<dbReference type="EMBL" id="JAUSUQ010000006">
    <property type="protein sequence ID" value="MDQ0339056.1"/>
    <property type="molecule type" value="Genomic_DNA"/>
</dbReference>
<sequence>MGQRKIFVNNLCLLINGCTITWLIVLAVFPVVGILFYFLFGRNFRRRRMFKEKAKADADEIMHLKRFTPHSLLALEGVPAHQYRFFQLAHRISNAPISFQSKTEVLTDGEETFQSLLAALRQAKHHIHLEYYIVRDDDLGQRVKHILIKKAKEGVEVRFLYDSVGCWKLSQRYIDELKQAG</sequence>
<keyword evidence="5 6" id="KW-0472">Membrane</keyword>
<reference evidence="8 9" key="1">
    <citation type="submission" date="2023-07" db="EMBL/GenBank/DDBJ databases">
        <title>Genomic Encyclopedia of Type Strains, Phase IV (KMG-IV): sequencing the most valuable type-strain genomes for metagenomic binning, comparative biology and taxonomic classification.</title>
        <authorList>
            <person name="Goeker M."/>
        </authorList>
    </citation>
    <scope>NUCLEOTIDE SEQUENCE [LARGE SCALE GENOMIC DNA]</scope>
    <source>
        <strain evidence="8 9">DSM 17740</strain>
    </source>
</reference>
<organism evidence="8 9">
    <name type="scientific">Caldalkalibacillus uzonensis</name>
    <dbReference type="NCBI Taxonomy" id="353224"/>
    <lineage>
        <taxon>Bacteria</taxon>
        <taxon>Bacillati</taxon>
        <taxon>Bacillota</taxon>
        <taxon>Bacilli</taxon>
        <taxon>Bacillales</taxon>
        <taxon>Bacillaceae</taxon>
        <taxon>Caldalkalibacillus</taxon>
    </lineage>
</organism>
<name>A0ABU0CRK9_9BACI</name>
<dbReference type="Proteomes" id="UP001232445">
    <property type="component" value="Unassembled WGS sequence"/>
</dbReference>
<feature type="transmembrane region" description="Helical" evidence="6">
    <location>
        <begin position="20"/>
        <end position="40"/>
    </location>
</feature>
<keyword evidence="9" id="KW-1185">Reference proteome</keyword>
<evidence type="ECO:0000313" key="8">
    <source>
        <dbReference type="EMBL" id="MDQ0339056.1"/>
    </source>
</evidence>
<dbReference type="CDD" id="cd09110">
    <property type="entry name" value="PLDc_CLS_1"/>
    <property type="match status" value="1"/>
</dbReference>
<evidence type="ECO:0000256" key="5">
    <source>
        <dbReference type="ARBA" id="ARBA00023136"/>
    </source>
</evidence>
<accession>A0ABU0CRK9</accession>
<keyword evidence="2" id="KW-1003">Cell membrane</keyword>
<evidence type="ECO:0000256" key="1">
    <source>
        <dbReference type="ARBA" id="ARBA00004651"/>
    </source>
</evidence>
<evidence type="ECO:0000256" key="3">
    <source>
        <dbReference type="ARBA" id="ARBA00022692"/>
    </source>
</evidence>
<protein>
    <submittedName>
        <fullName evidence="8">Phosphatidylserine/phosphatidylglycerophosphate/ cardiolipin synthase-like enzyme</fullName>
    </submittedName>
</protein>
<evidence type="ECO:0000256" key="6">
    <source>
        <dbReference type="SAM" id="Phobius"/>
    </source>
</evidence>
<dbReference type="SUPFAM" id="SSF56024">
    <property type="entry name" value="Phospholipase D/nuclease"/>
    <property type="match status" value="1"/>
</dbReference>
<keyword evidence="4 6" id="KW-1133">Transmembrane helix</keyword>
<comment type="caution">
    <text evidence="8">The sequence shown here is derived from an EMBL/GenBank/DDBJ whole genome shotgun (WGS) entry which is preliminary data.</text>
</comment>